<keyword evidence="8 15" id="KW-0812">Transmembrane</keyword>
<dbReference type="Pfam" id="PF00116">
    <property type="entry name" value="COX2"/>
    <property type="match status" value="1"/>
</dbReference>
<dbReference type="Gene3D" id="2.60.40.420">
    <property type="entry name" value="Cupredoxins - blue copper proteins"/>
    <property type="match status" value="1"/>
</dbReference>
<proteinExistence type="inferred from homology"/>
<dbReference type="OrthoDB" id="9783445at2"/>
<dbReference type="InterPro" id="IPR045187">
    <property type="entry name" value="CcO_II"/>
</dbReference>
<feature type="domain" description="Cytochrome oxidase subunit II transmembrane region profile" evidence="19">
    <location>
        <begin position="20"/>
        <end position="117"/>
    </location>
</feature>
<dbReference type="PIRSF" id="PIRSF000292">
    <property type="entry name" value="Ubi_od_II"/>
    <property type="match status" value="1"/>
</dbReference>
<keyword evidence="11 17" id="KW-1133">Transmembrane helix</keyword>
<keyword evidence="13 14" id="KW-0472">Membrane</keyword>
<evidence type="ECO:0000256" key="8">
    <source>
        <dbReference type="ARBA" id="ARBA00022692"/>
    </source>
</evidence>
<protein>
    <recommendedName>
        <fullName evidence="4 14">Quinol oxidase subunit 2</fullName>
        <ecNumber evidence="14">1.10.3.-</ecNumber>
    </recommendedName>
</protein>
<evidence type="ECO:0000256" key="1">
    <source>
        <dbReference type="ARBA" id="ARBA00000725"/>
    </source>
</evidence>
<dbReference type="GO" id="GO:0004129">
    <property type="term" value="F:cytochrome-c oxidase activity"/>
    <property type="evidence" value="ECO:0007669"/>
    <property type="project" value="UniProtKB-UniRule"/>
</dbReference>
<keyword evidence="5 14" id="KW-0813">Transport</keyword>
<evidence type="ECO:0000256" key="16">
    <source>
        <dbReference type="SAM" id="MobiDB-lite"/>
    </source>
</evidence>
<dbReference type="STRING" id="112248.SAMN05444392_101324"/>
<accession>A0A1M4T629</accession>
<keyword evidence="12 14" id="KW-0560">Oxidoreductase</keyword>
<keyword evidence="9" id="KW-0732">Signal</keyword>
<evidence type="ECO:0000256" key="12">
    <source>
        <dbReference type="ARBA" id="ARBA00023002"/>
    </source>
</evidence>
<evidence type="ECO:0000313" key="20">
    <source>
        <dbReference type="EMBL" id="SHE39891.1"/>
    </source>
</evidence>
<dbReference type="InterPro" id="IPR034227">
    <property type="entry name" value="CuRO_UO_II"/>
</dbReference>
<gene>
    <name evidence="20" type="ORF">SAMN05444392_101324</name>
</gene>
<comment type="function">
    <text evidence="14">Catalyzes quinol oxidation with the concomitant reduction of oxygen to water. Subunit II transfers the electrons from a quinol to the binuclear center of the catalytic subunit I.</text>
</comment>
<dbReference type="GO" id="GO:0005886">
    <property type="term" value="C:plasma membrane"/>
    <property type="evidence" value="ECO:0007669"/>
    <property type="project" value="UniProtKB-SubCell"/>
</dbReference>
<keyword evidence="10 14" id="KW-0249">Electron transport</keyword>
<dbReference type="PROSITE" id="PS51257">
    <property type="entry name" value="PROKAR_LIPOPROTEIN"/>
    <property type="match status" value="1"/>
</dbReference>
<evidence type="ECO:0000256" key="5">
    <source>
        <dbReference type="ARBA" id="ARBA00022448"/>
    </source>
</evidence>
<dbReference type="InterPro" id="IPR008972">
    <property type="entry name" value="Cupredoxin"/>
</dbReference>
<dbReference type="Pfam" id="PF02790">
    <property type="entry name" value="COX2_TM"/>
    <property type="match status" value="1"/>
</dbReference>
<dbReference type="GO" id="GO:0009486">
    <property type="term" value="F:cytochrome bo3 ubiquinol oxidase activity"/>
    <property type="evidence" value="ECO:0007669"/>
    <property type="project" value="InterPro"/>
</dbReference>
<comment type="catalytic activity">
    <reaction evidence="1 14">
        <text>2 a quinol + O2 = 2 a quinone + 2 H2O</text>
        <dbReference type="Rhea" id="RHEA:55376"/>
        <dbReference type="ChEBI" id="CHEBI:15377"/>
        <dbReference type="ChEBI" id="CHEBI:15379"/>
        <dbReference type="ChEBI" id="CHEBI:24646"/>
        <dbReference type="ChEBI" id="CHEBI:132124"/>
    </reaction>
</comment>
<dbReference type="PANTHER" id="PTHR22888:SF18">
    <property type="entry name" value="CYTOCHROME BO(3) UBIQUINOL OXIDASE SUBUNIT 2"/>
    <property type="match status" value="1"/>
</dbReference>
<reference evidence="20 21" key="1">
    <citation type="submission" date="2016-11" db="EMBL/GenBank/DDBJ databases">
        <authorList>
            <person name="Jaros S."/>
            <person name="Januszkiewicz K."/>
            <person name="Wedrychowicz H."/>
        </authorList>
    </citation>
    <scope>NUCLEOTIDE SEQUENCE [LARGE SCALE GENOMIC DNA]</scope>
    <source>
        <strain evidence="20 21">DSM 44666</strain>
    </source>
</reference>
<dbReference type="AlphaFoldDB" id="A0A1M4T629"/>
<organism evidence="20 21">
    <name type="scientific">Seinonella peptonophila</name>
    <dbReference type="NCBI Taxonomy" id="112248"/>
    <lineage>
        <taxon>Bacteria</taxon>
        <taxon>Bacillati</taxon>
        <taxon>Bacillota</taxon>
        <taxon>Bacilli</taxon>
        <taxon>Bacillales</taxon>
        <taxon>Thermoactinomycetaceae</taxon>
        <taxon>Seinonella</taxon>
    </lineage>
</organism>
<evidence type="ECO:0000256" key="11">
    <source>
        <dbReference type="ARBA" id="ARBA00022989"/>
    </source>
</evidence>
<evidence type="ECO:0000313" key="21">
    <source>
        <dbReference type="Proteomes" id="UP000184476"/>
    </source>
</evidence>
<dbReference type="InterPro" id="IPR006332">
    <property type="entry name" value="QoxA"/>
</dbReference>
<evidence type="ECO:0000256" key="6">
    <source>
        <dbReference type="ARBA" id="ARBA00022475"/>
    </source>
</evidence>
<dbReference type="SUPFAM" id="SSF81464">
    <property type="entry name" value="Cytochrome c oxidase subunit II-like, transmembrane region"/>
    <property type="match status" value="1"/>
</dbReference>
<evidence type="ECO:0000256" key="13">
    <source>
        <dbReference type="ARBA" id="ARBA00023136"/>
    </source>
</evidence>
<dbReference type="GO" id="GO:0016682">
    <property type="term" value="F:oxidoreductase activity, acting on diphenols and related substances as donors, oxygen as acceptor"/>
    <property type="evidence" value="ECO:0007669"/>
    <property type="project" value="InterPro"/>
</dbReference>
<keyword evidence="7 14" id="KW-0679">Respiratory chain</keyword>
<name>A0A1M4T629_9BACL</name>
<dbReference type="EC" id="1.10.3.-" evidence="14"/>
<dbReference type="GO" id="GO:0042773">
    <property type="term" value="P:ATP synthesis coupled electron transport"/>
    <property type="evidence" value="ECO:0007669"/>
    <property type="project" value="TreeGrafter"/>
</dbReference>
<dbReference type="CDD" id="cd04212">
    <property type="entry name" value="CuRO_UO_II"/>
    <property type="match status" value="1"/>
</dbReference>
<keyword evidence="21" id="KW-1185">Reference proteome</keyword>
<dbReference type="PANTHER" id="PTHR22888">
    <property type="entry name" value="CYTOCHROME C OXIDASE, SUBUNIT II"/>
    <property type="match status" value="1"/>
</dbReference>
<feature type="transmembrane region" description="Helical" evidence="17">
    <location>
        <begin position="86"/>
        <end position="107"/>
    </location>
</feature>
<evidence type="ECO:0000256" key="9">
    <source>
        <dbReference type="ARBA" id="ARBA00022729"/>
    </source>
</evidence>
<evidence type="ECO:0000259" key="18">
    <source>
        <dbReference type="PROSITE" id="PS50857"/>
    </source>
</evidence>
<dbReference type="Proteomes" id="UP000184476">
    <property type="component" value="Unassembled WGS sequence"/>
</dbReference>
<sequence length="310" mass="35646">MLKHSRMLITMGFILFTFLIGGCSQLTVLDPQGPVAEQQKDLILWSIVFMLLIIAVVYILFIWILLKYRNREGHKGYASHHEGSKWLEIVWTFIPILIVIALAVPTVKTIYSLEKPPTETAHKKPLVIHVTSVNWKWIFSYPEQHIETVNYLTMPEDRPVLFKLTSADAMSSFWIPSLGGQKYAMAGMQTELYLQADHIGVFEGRNSNFTGKDFAQQKFKTEVLTEVGFQQWVKKTQIKAPKLTKAQYDQLMQEGLAKVMSFSSTHLDWVDHAKDSEYALKVRNKLEKPSISSEKKPHKEHHMHEKGGME</sequence>
<evidence type="ECO:0000256" key="3">
    <source>
        <dbReference type="ARBA" id="ARBA00007866"/>
    </source>
</evidence>
<dbReference type="PROSITE" id="PS50857">
    <property type="entry name" value="COX2_CUA"/>
    <property type="match status" value="1"/>
</dbReference>
<evidence type="ECO:0000256" key="4">
    <source>
        <dbReference type="ARBA" id="ARBA00016131"/>
    </source>
</evidence>
<dbReference type="InterPro" id="IPR036257">
    <property type="entry name" value="Cyt_c_oxidase_su2_TM_sf"/>
</dbReference>
<feature type="transmembrane region" description="Helical" evidence="17">
    <location>
        <begin position="42"/>
        <end position="66"/>
    </location>
</feature>
<dbReference type="EMBL" id="FQVL01000001">
    <property type="protein sequence ID" value="SHE39891.1"/>
    <property type="molecule type" value="Genomic_DNA"/>
</dbReference>
<dbReference type="InterPro" id="IPR011759">
    <property type="entry name" value="Cyt_c_oxidase_su2_TM_dom"/>
</dbReference>
<dbReference type="InterPro" id="IPR002429">
    <property type="entry name" value="CcO_II-like_C"/>
</dbReference>
<comment type="subcellular location">
    <subcellularLocation>
        <location evidence="2 15">Cell membrane</location>
        <topology evidence="2 15">Multi-pass membrane protein</topology>
    </subcellularLocation>
</comment>
<keyword evidence="6 14" id="KW-1003">Cell membrane</keyword>
<evidence type="ECO:0000256" key="10">
    <source>
        <dbReference type="ARBA" id="ARBA00022982"/>
    </source>
</evidence>
<dbReference type="PROSITE" id="PS50999">
    <property type="entry name" value="COX2_TM"/>
    <property type="match status" value="1"/>
</dbReference>
<comment type="similarity">
    <text evidence="3 14 15">Belongs to the cytochrome c oxidase subunit 2 family.</text>
</comment>
<evidence type="ECO:0000256" key="2">
    <source>
        <dbReference type="ARBA" id="ARBA00004651"/>
    </source>
</evidence>
<dbReference type="RefSeq" id="WP_073150918.1">
    <property type="nucleotide sequence ID" value="NZ_FQVL01000001.1"/>
</dbReference>
<evidence type="ECO:0000256" key="17">
    <source>
        <dbReference type="SAM" id="Phobius"/>
    </source>
</evidence>
<dbReference type="Gene3D" id="1.10.287.90">
    <property type="match status" value="1"/>
</dbReference>
<evidence type="ECO:0000256" key="14">
    <source>
        <dbReference type="PIRNR" id="PIRNR000292"/>
    </source>
</evidence>
<dbReference type="InterPro" id="IPR006333">
    <property type="entry name" value="Cyt_o_ubiquinol_oxidase_su2"/>
</dbReference>
<dbReference type="GO" id="GO:0005507">
    <property type="term" value="F:copper ion binding"/>
    <property type="evidence" value="ECO:0007669"/>
    <property type="project" value="InterPro"/>
</dbReference>
<dbReference type="SUPFAM" id="SSF49503">
    <property type="entry name" value="Cupredoxins"/>
    <property type="match status" value="1"/>
</dbReference>
<dbReference type="NCBIfam" id="TIGR01432">
    <property type="entry name" value="QOXA"/>
    <property type="match status" value="1"/>
</dbReference>
<evidence type="ECO:0000256" key="7">
    <source>
        <dbReference type="ARBA" id="ARBA00022660"/>
    </source>
</evidence>
<feature type="domain" description="Cytochrome oxidase subunit II copper A binding" evidence="18">
    <location>
        <begin position="123"/>
        <end position="235"/>
    </location>
</feature>
<evidence type="ECO:0000259" key="19">
    <source>
        <dbReference type="PROSITE" id="PS50999"/>
    </source>
</evidence>
<evidence type="ECO:0000256" key="15">
    <source>
        <dbReference type="RuleBase" id="RU000456"/>
    </source>
</evidence>
<feature type="region of interest" description="Disordered" evidence="16">
    <location>
        <begin position="286"/>
        <end position="310"/>
    </location>
</feature>